<dbReference type="Gene3D" id="3.30.730.10">
    <property type="entry name" value="AP2/ERF domain"/>
    <property type="match status" value="1"/>
</dbReference>
<dbReference type="PANTHER" id="PTHR31677:SF146">
    <property type="entry name" value="ETHYLENE-RESPONSIVE TRANSCRIPTION FACTOR ESR2"/>
    <property type="match status" value="1"/>
</dbReference>
<keyword evidence="4" id="KW-0805">Transcription regulation</keyword>
<evidence type="ECO:0000256" key="7">
    <source>
        <dbReference type="ARBA" id="ARBA00023242"/>
    </source>
</evidence>
<dbReference type="SMART" id="SM00380">
    <property type="entry name" value="AP2"/>
    <property type="match status" value="1"/>
</dbReference>
<sequence>MAEPSRRLNAAALMANMSEPASPAPKRSINPSSTGANKRALKETAATTAGGTIRYRGVRRRPWGRYAAEIRDPQSKERRWLGTYDTAEEAACAYDCAARAMRGVKARTNFVYTSSSANRAAPENLHRPYGHLRSSQPYVGDMGPFQLVPSCSSRDPSFLHYNGSGHVRSRDPTDMVMFCDHFNSQYNPNSSNFNVPFQEQTTDPIPNTFLESSCNLATQVSENSFSGSTLTTSGGICGNDEFDCLDFFRTERSDSGLLQEVLHGFFPKPPDVNAEEPLQTPAHSRPPPPDISDSSVKLENHEYLEDIHNFSSMDCQINSPHFDNFQSAACSFLGIDSSFMSPSADDFPVVDYSYQGNWESTFLTGNKL</sequence>
<dbReference type="OrthoDB" id="1902708at2759"/>
<dbReference type="GO" id="GO:0006952">
    <property type="term" value="P:defense response"/>
    <property type="evidence" value="ECO:0007669"/>
    <property type="project" value="UniProtKB-KW"/>
</dbReference>
<dbReference type="InterPro" id="IPR016177">
    <property type="entry name" value="DNA-bd_dom_sf"/>
</dbReference>
<dbReference type="EMBL" id="KV014375">
    <property type="protein sequence ID" value="KZV22394.1"/>
    <property type="molecule type" value="Genomic_DNA"/>
</dbReference>
<accession>A0A2Z7AKQ6</accession>
<evidence type="ECO:0000313" key="11">
    <source>
        <dbReference type="Proteomes" id="UP000250235"/>
    </source>
</evidence>
<evidence type="ECO:0000256" key="4">
    <source>
        <dbReference type="ARBA" id="ARBA00023015"/>
    </source>
</evidence>
<evidence type="ECO:0000313" key="10">
    <source>
        <dbReference type="EMBL" id="KZV22394.1"/>
    </source>
</evidence>
<name>A0A2Z7AKQ6_9LAMI</name>
<reference evidence="10 11" key="1">
    <citation type="journal article" date="2015" name="Proc. Natl. Acad. Sci. U.S.A.">
        <title>The resurrection genome of Boea hygrometrica: A blueprint for survival of dehydration.</title>
        <authorList>
            <person name="Xiao L."/>
            <person name="Yang G."/>
            <person name="Zhang L."/>
            <person name="Yang X."/>
            <person name="Zhao S."/>
            <person name="Ji Z."/>
            <person name="Zhou Q."/>
            <person name="Hu M."/>
            <person name="Wang Y."/>
            <person name="Chen M."/>
            <person name="Xu Y."/>
            <person name="Jin H."/>
            <person name="Xiao X."/>
            <person name="Hu G."/>
            <person name="Bao F."/>
            <person name="Hu Y."/>
            <person name="Wan P."/>
            <person name="Li L."/>
            <person name="Deng X."/>
            <person name="Kuang T."/>
            <person name="Xiang C."/>
            <person name="Zhu J.K."/>
            <person name="Oliver M.J."/>
            <person name="He Y."/>
        </authorList>
    </citation>
    <scope>NUCLEOTIDE SEQUENCE [LARGE SCALE GENOMIC DNA]</scope>
    <source>
        <strain evidence="11">cv. XS01</strain>
    </source>
</reference>
<dbReference type="SUPFAM" id="SSF54171">
    <property type="entry name" value="DNA-binding domain"/>
    <property type="match status" value="1"/>
</dbReference>
<dbReference type="GO" id="GO:0003700">
    <property type="term" value="F:DNA-binding transcription factor activity"/>
    <property type="evidence" value="ECO:0007669"/>
    <property type="project" value="InterPro"/>
</dbReference>
<keyword evidence="11" id="KW-1185">Reference proteome</keyword>
<evidence type="ECO:0000256" key="1">
    <source>
        <dbReference type="ARBA" id="ARBA00004123"/>
    </source>
</evidence>
<evidence type="ECO:0000256" key="2">
    <source>
        <dbReference type="ARBA" id="ARBA00022745"/>
    </source>
</evidence>
<evidence type="ECO:0000256" key="8">
    <source>
        <dbReference type="SAM" id="MobiDB-lite"/>
    </source>
</evidence>
<dbReference type="GO" id="GO:0003677">
    <property type="term" value="F:DNA binding"/>
    <property type="evidence" value="ECO:0007669"/>
    <property type="project" value="UniProtKB-KW"/>
</dbReference>
<proteinExistence type="predicted"/>
<comment type="subcellular location">
    <subcellularLocation>
        <location evidence="1">Nucleus</location>
    </subcellularLocation>
</comment>
<dbReference type="PROSITE" id="PS51032">
    <property type="entry name" value="AP2_ERF"/>
    <property type="match status" value="1"/>
</dbReference>
<keyword evidence="2" id="KW-0936">Ethylene signaling pathway</keyword>
<dbReference type="CDD" id="cd00018">
    <property type="entry name" value="AP2"/>
    <property type="match status" value="1"/>
</dbReference>
<keyword evidence="6" id="KW-0804">Transcription</keyword>
<keyword evidence="3" id="KW-0611">Plant defense</keyword>
<dbReference type="FunFam" id="3.30.730.10:FF:000001">
    <property type="entry name" value="Ethylene-responsive transcription factor 2"/>
    <property type="match status" value="1"/>
</dbReference>
<gene>
    <name evidence="10" type="ORF">F511_19727</name>
</gene>
<dbReference type="AlphaFoldDB" id="A0A2Z7AKQ6"/>
<keyword evidence="5" id="KW-0238">DNA-binding</keyword>
<protein>
    <recommendedName>
        <fullName evidence="9">AP2/ERF domain-containing protein</fullName>
    </recommendedName>
</protein>
<dbReference type="PANTHER" id="PTHR31677">
    <property type="entry name" value="AP2 DOMAIN CLASS TRANSCRIPTION FACTOR"/>
    <property type="match status" value="1"/>
</dbReference>
<dbReference type="GO" id="GO:0005634">
    <property type="term" value="C:nucleus"/>
    <property type="evidence" value="ECO:0007669"/>
    <property type="project" value="UniProtKB-SubCell"/>
</dbReference>
<evidence type="ECO:0000256" key="5">
    <source>
        <dbReference type="ARBA" id="ARBA00023125"/>
    </source>
</evidence>
<organism evidence="10 11">
    <name type="scientific">Dorcoceras hygrometricum</name>
    <dbReference type="NCBI Taxonomy" id="472368"/>
    <lineage>
        <taxon>Eukaryota</taxon>
        <taxon>Viridiplantae</taxon>
        <taxon>Streptophyta</taxon>
        <taxon>Embryophyta</taxon>
        <taxon>Tracheophyta</taxon>
        <taxon>Spermatophyta</taxon>
        <taxon>Magnoliopsida</taxon>
        <taxon>eudicotyledons</taxon>
        <taxon>Gunneridae</taxon>
        <taxon>Pentapetalae</taxon>
        <taxon>asterids</taxon>
        <taxon>lamiids</taxon>
        <taxon>Lamiales</taxon>
        <taxon>Gesneriaceae</taxon>
        <taxon>Didymocarpoideae</taxon>
        <taxon>Trichosporeae</taxon>
        <taxon>Loxocarpinae</taxon>
        <taxon>Dorcoceras</taxon>
    </lineage>
</organism>
<keyword evidence="7" id="KW-0539">Nucleus</keyword>
<evidence type="ECO:0000256" key="6">
    <source>
        <dbReference type="ARBA" id="ARBA00023163"/>
    </source>
</evidence>
<dbReference type="InterPro" id="IPR001471">
    <property type="entry name" value="AP2/ERF_dom"/>
</dbReference>
<feature type="region of interest" description="Disordered" evidence="8">
    <location>
        <begin position="268"/>
        <end position="295"/>
    </location>
</feature>
<dbReference type="InterPro" id="IPR036955">
    <property type="entry name" value="AP2/ERF_dom_sf"/>
</dbReference>
<feature type="region of interest" description="Disordered" evidence="8">
    <location>
        <begin position="15"/>
        <end position="48"/>
    </location>
</feature>
<evidence type="ECO:0000256" key="3">
    <source>
        <dbReference type="ARBA" id="ARBA00022821"/>
    </source>
</evidence>
<dbReference type="Pfam" id="PF00847">
    <property type="entry name" value="AP2"/>
    <property type="match status" value="1"/>
</dbReference>
<dbReference type="Proteomes" id="UP000250235">
    <property type="component" value="Unassembled WGS sequence"/>
</dbReference>
<evidence type="ECO:0000259" key="9">
    <source>
        <dbReference type="PROSITE" id="PS51032"/>
    </source>
</evidence>
<dbReference type="GO" id="GO:0009873">
    <property type="term" value="P:ethylene-activated signaling pathway"/>
    <property type="evidence" value="ECO:0007669"/>
    <property type="project" value="UniProtKB-KW"/>
</dbReference>
<dbReference type="PRINTS" id="PR00367">
    <property type="entry name" value="ETHRSPELEMNT"/>
</dbReference>
<feature type="domain" description="AP2/ERF" evidence="9">
    <location>
        <begin position="54"/>
        <end position="111"/>
    </location>
</feature>